<gene>
    <name evidence="3" type="ORF">GCM10009066_07390</name>
</gene>
<evidence type="ECO:0000256" key="1">
    <source>
        <dbReference type="SAM" id="MobiDB-lite"/>
    </source>
</evidence>
<organism evidence="3 4">
    <name type="scientific">Halarchaeum salinum</name>
    <dbReference type="NCBI Taxonomy" id="489912"/>
    <lineage>
        <taxon>Archaea</taxon>
        <taxon>Methanobacteriati</taxon>
        <taxon>Methanobacteriota</taxon>
        <taxon>Stenosarchaea group</taxon>
        <taxon>Halobacteria</taxon>
        <taxon>Halobacteriales</taxon>
        <taxon>Halobacteriaceae</taxon>
    </lineage>
</organism>
<sequence>MSSAFFHHRGPDFRFPLTPVHQSVQSAQHHPRSVRQRVFAAVPQASHASVPGATRQTTPTSVSLTPHRRGSERIIPHPETRRVAARPSGSTARQRWTSGPLGAKGPADVSRGMASSIVFADILLGAFGIIPALLVVCSIALFVVIGVASVYFGGGAIADLVGGADTGYVDGQPR</sequence>
<reference evidence="3 4" key="1">
    <citation type="journal article" date="2019" name="Int. J. Syst. Evol. Microbiol.">
        <title>The Global Catalogue of Microorganisms (GCM) 10K type strain sequencing project: providing services to taxonomists for standard genome sequencing and annotation.</title>
        <authorList>
            <consortium name="The Broad Institute Genomics Platform"/>
            <consortium name="The Broad Institute Genome Sequencing Center for Infectious Disease"/>
            <person name="Wu L."/>
            <person name="Ma J."/>
        </authorList>
    </citation>
    <scope>NUCLEOTIDE SEQUENCE [LARGE SCALE GENOMIC DNA]</scope>
    <source>
        <strain evidence="3 4">JCM 16330</strain>
    </source>
</reference>
<feature type="compositionally biased region" description="Polar residues" evidence="1">
    <location>
        <begin position="88"/>
        <end position="97"/>
    </location>
</feature>
<evidence type="ECO:0000256" key="2">
    <source>
        <dbReference type="SAM" id="Phobius"/>
    </source>
</evidence>
<keyword evidence="2" id="KW-0812">Transmembrane</keyword>
<dbReference type="Proteomes" id="UP001500837">
    <property type="component" value="Unassembled WGS sequence"/>
</dbReference>
<protein>
    <recommendedName>
        <fullName evidence="5">DUF3566 domain-containing protein</fullName>
    </recommendedName>
</protein>
<evidence type="ECO:0008006" key="5">
    <source>
        <dbReference type="Google" id="ProtNLM"/>
    </source>
</evidence>
<proteinExistence type="predicted"/>
<comment type="caution">
    <text evidence="3">The sequence shown here is derived from an EMBL/GenBank/DDBJ whole genome shotgun (WGS) entry which is preliminary data.</text>
</comment>
<feature type="transmembrane region" description="Helical" evidence="2">
    <location>
        <begin position="122"/>
        <end position="152"/>
    </location>
</feature>
<evidence type="ECO:0000313" key="4">
    <source>
        <dbReference type="Proteomes" id="UP001500837"/>
    </source>
</evidence>
<feature type="region of interest" description="Disordered" evidence="1">
    <location>
        <begin position="45"/>
        <end position="105"/>
    </location>
</feature>
<feature type="compositionally biased region" description="Basic and acidic residues" evidence="1">
    <location>
        <begin position="69"/>
        <end position="82"/>
    </location>
</feature>
<keyword evidence="2" id="KW-0472">Membrane</keyword>
<accession>A0AAV3S5P5</accession>
<dbReference type="EMBL" id="BAAABL010000033">
    <property type="protein sequence ID" value="GAA0295405.1"/>
    <property type="molecule type" value="Genomic_DNA"/>
</dbReference>
<keyword evidence="4" id="KW-1185">Reference proteome</keyword>
<name>A0AAV3S5P5_9EURY</name>
<dbReference type="AlphaFoldDB" id="A0AAV3S5P5"/>
<evidence type="ECO:0000313" key="3">
    <source>
        <dbReference type="EMBL" id="GAA0295405.1"/>
    </source>
</evidence>
<keyword evidence="2" id="KW-1133">Transmembrane helix</keyword>
<feature type="compositionally biased region" description="Polar residues" evidence="1">
    <location>
        <begin position="54"/>
        <end position="64"/>
    </location>
</feature>